<dbReference type="PANTHER" id="PTHR42643">
    <property type="entry name" value="IONOTROPIC RECEPTOR 20A-RELATED"/>
    <property type="match status" value="1"/>
</dbReference>
<gene>
    <name evidence="11" type="ORF">H0235_001974</name>
</gene>
<feature type="transmembrane region" description="Helical" evidence="9">
    <location>
        <begin position="440"/>
        <end position="461"/>
    </location>
</feature>
<dbReference type="InterPro" id="IPR052192">
    <property type="entry name" value="Insect_Ionotropic_Sensory_Rcpt"/>
</dbReference>
<feature type="region of interest" description="Disordered" evidence="8">
    <location>
        <begin position="774"/>
        <end position="793"/>
    </location>
</feature>
<accession>A0A834PH68</accession>
<dbReference type="GO" id="GO:0005886">
    <property type="term" value="C:plasma membrane"/>
    <property type="evidence" value="ECO:0007669"/>
    <property type="project" value="UniProtKB-SubCell"/>
</dbReference>
<feature type="compositionally biased region" description="Low complexity" evidence="8">
    <location>
        <begin position="779"/>
        <end position="792"/>
    </location>
</feature>
<keyword evidence="12" id="KW-1185">Reference proteome</keyword>
<feature type="chain" id="PRO_5032696306" evidence="10">
    <location>
        <begin position="20"/>
        <end position="1045"/>
    </location>
</feature>
<keyword evidence="2" id="KW-1003">Cell membrane</keyword>
<evidence type="ECO:0000256" key="3">
    <source>
        <dbReference type="ARBA" id="ARBA00022692"/>
    </source>
</evidence>
<evidence type="ECO:0000256" key="6">
    <source>
        <dbReference type="ARBA" id="ARBA00023170"/>
    </source>
</evidence>
<dbReference type="PANTHER" id="PTHR42643:SF38">
    <property type="entry name" value="IONOTROPIC RECEPTOR 100A"/>
    <property type="match status" value="1"/>
</dbReference>
<sequence length="1045" mass="122786">MLFKVILVIIILRVNLDHGYKMFNEMQENVRKFWIDAICRTRVTKFVNLYGVLTNESLYLEHFFNGLVRGINEEQCEITIFLKTYAIGDPRKEIKRNDKVDLSFDGISLKDSLETTELKVVNDLDDKIKRRKEKEGSIERRSANWMSRLHFIVMIIPDDVDTSVDNKYDVTIERTLKILWLRRQILNVLVFLPFAKNGTNLAYTYDPFFLNKNDERGKLESINVVSKEDIFLCLSRLTHRRTDNMHGYKLNVGLFQQFQTLMKMRDKPSPGTIYEYSSGYNGSNAIILGTIAKYMNFTVNEINPRDQIKYGHELSNGTYVGTLGDIVYGRAEVTFASFFVKTYGKSNNNFEFTIQTGYDSICVFVPKARKIPKWLRIHHMFEPSIWLCSIISPIMVYLMCYVLLLFTRRKIYSHAKLAYKIFQFAIGYPTKLPRSCLERILLSSLSITNVIMAGLFGGLLYKSFSNDIYYKDINLLSELDASELPILFLKYNLNDVFGDESTASLVFNNLRKKFKYGVQALHDVTCFRNASGLIRKKHFYLVERKMVNEDLSPKLHLVKECPRNYYLAYPIPKNSYLLEKLNLLIGRLNQAGLLTLWNNRTIMNFINQRRESSTKQTHAGDKFIPFNLEDMQTSFYLLIIGISPIWTWSIKDRRYDGYDLERGPVFYEAYYPENNENNPTAYQEKRYFDRDAVIERTFQIPTDRREYIEDRSKNDYLDRLEHLRYDGSGGYISDPKFSMDQNYPKIEPSRNYEIARKFYNINRYAPTYIGRIRNNPEDSLSSSSSSSSSLSSKDLENWNSLESYLRFDPSFADRRNVDKIDINRSNFRVIPERDLNQENIFQKEDDGNSETESLRNIRNNLSAASSRDIQPLEISKEFESIRRVSPRDLQDRNSFDTINTINHMRYPRQQYRYFGNTNNPESQAWISNVKNLRNEQIEEIPRNVDSLPSENIFVPRPQVINYIFSKDSSIERTEKPITMKEITRTNDEPRKYGDNLLQEELNKEEEEETKDKSTKVTSIEISEVPRHKIRHHHGEWLRDFSRGQN</sequence>
<evidence type="ECO:0000313" key="12">
    <source>
        <dbReference type="Proteomes" id="UP000600918"/>
    </source>
</evidence>
<evidence type="ECO:0000256" key="4">
    <source>
        <dbReference type="ARBA" id="ARBA00022989"/>
    </source>
</evidence>
<name>A0A834PH68_VESPE</name>
<evidence type="ECO:0000256" key="1">
    <source>
        <dbReference type="ARBA" id="ARBA00004651"/>
    </source>
</evidence>
<keyword evidence="10" id="KW-0732">Signal</keyword>
<feature type="transmembrane region" description="Helical" evidence="9">
    <location>
        <begin position="384"/>
        <end position="406"/>
    </location>
</feature>
<keyword evidence="5 9" id="KW-0472">Membrane</keyword>
<dbReference type="AlphaFoldDB" id="A0A834PH68"/>
<proteinExistence type="predicted"/>
<dbReference type="SUPFAM" id="SSF53850">
    <property type="entry name" value="Periplasmic binding protein-like II"/>
    <property type="match status" value="1"/>
</dbReference>
<reference evidence="11" key="1">
    <citation type="journal article" date="2020" name="G3 (Bethesda)">
        <title>High-Quality Assemblies for Three Invasive Social Wasps from the &lt;i&gt;Vespula&lt;/i&gt; Genus.</title>
        <authorList>
            <person name="Harrop T.W.R."/>
            <person name="Guhlin J."/>
            <person name="McLaughlin G.M."/>
            <person name="Permina E."/>
            <person name="Stockwell P."/>
            <person name="Gilligan J."/>
            <person name="Le Lec M.F."/>
            <person name="Gruber M.A.M."/>
            <person name="Quinn O."/>
            <person name="Lovegrove M."/>
            <person name="Duncan E.J."/>
            <person name="Remnant E.J."/>
            <person name="Van Eeckhoven J."/>
            <person name="Graham B."/>
            <person name="Knapp R.A."/>
            <person name="Langford K.W."/>
            <person name="Kronenberg Z."/>
            <person name="Press M.O."/>
            <person name="Eacker S.M."/>
            <person name="Wilson-Rankin E.E."/>
            <person name="Purcell J."/>
            <person name="Lester P.J."/>
            <person name="Dearden P.K."/>
        </authorList>
    </citation>
    <scope>NUCLEOTIDE SEQUENCE</scope>
    <source>
        <strain evidence="11">Volc-1</strain>
    </source>
</reference>
<evidence type="ECO:0000256" key="9">
    <source>
        <dbReference type="SAM" id="Phobius"/>
    </source>
</evidence>
<keyword evidence="6" id="KW-0675">Receptor</keyword>
<comment type="subcellular location">
    <subcellularLocation>
        <location evidence="1">Cell membrane</location>
        <topology evidence="1">Multi-pass membrane protein</topology>
    </subcellularLocation>
</comment>
<evidence type="ECO:0000256" key="8">
    <source>
        <dbReference type="SAM" id="MobiDB-lite"/>
    </source>
</evidence>
<evidence type="ECO:0000313" key="11">
    <source>
        <dbReference type="EMBL" id="KAF7439583.1"/>
    </source>
</evidence>
<keyword evidence="7" id="KW-0325">Glycoprotein</keyword>
<feature type="signal peptide" evidence="10">
    <location>
        <begin position="1"/>
        <end position="19"/>
    </location>
</feature>
<dbReference type="Gene3D" id="3.40.190.10">
    <property type="entry name" value="Periplasmic binding protein-like II"/>
    <property type="match status" value="1"/>
</dbReference>
<evidence type="ECO:0000256" key="2">
    <source>
        <dbReference type="ARBA" id="ARBA00022475"/>
    </source>
</evidence>
<evidence type="ECO:0000256" key="10">
    <source>
        <dbReference type="SAM" id="SignalP"/>
    </source>
</evidence>
<comment type="caution">
    <text evidence="11">The sequence shown here is derived from an EMBL/GenBank/DDBJ whole genome shotgun (WGS) entry which is preliminary data.</text>
</comment>
<protein>
    <submittedName>
        <fullName evidence="11">Uncharacterized protein</fullName>
    </submittedName>
</protein>
<evidence type="ECO:0000256" key="7">
    <source>
        <dbReference type="ARBA" id="ARBA00023180"/>
    </source>
</evidence>
<keyword evidence="3 9" id="KW-0812">Transmembrane</keyword>
<keyword evidence="4 9" id="KW-1133">Transmembrane helix</keyword>
<dbReference type="Proteomes" id="UP000600918">
    <property type="component" value="Unassembled WGS sequence"/>
</dbReference>
<dbReference type="EMBL" id="JACSDY010000001">
    <property type="protein sequence ID" value="KAF7439583.1"/>
    <property type="molecule type" value="Genomic_DNA"/>
</dbReference>
<organism evidence="11 12">
    <name type="scientific">Vespula pensylvanica</name>
    <name type="common">Western yellow jacket</name>
    <name type="synonym">Wasp</name>
    <dbReference type="NCBI Taxonomy" id="30213"/>
    <lineage>
        <taxon>Eukaryota</taxon>
        <taxon>Metazoa</taxon>
        <taxon>Ecdysozoa</taxon>
        <taxon>Arthropoda</taxon>
        <taxon>Hexapoda</taxon>
        <taxon>Insecta</taxon>
        <taxon>Pterygota</taxon>
        <taxon>Neoptera</taxon>
        <taxon>Endopterygota</taxon>
        <taxon>Hymenoptera</taxon>
        <taxon>Apocrita</taxon>
        <taxon>Aculeata</taxon>
        <taxon>Vespoidea</taxon>
        <taxon>Vespidae</taxon>
        <taxon>Vespinae</taxon>
        <taxon>Vespula</taxon>
    </lineage>
</organism>
<evidence type="ECO:0000256" key="5">
    <source>
        <dbReference type="ARBA" id="ARBA00023136"/>
    </source>
</evidence>